<feature type="domain" description="RING-type" evidence="6">
    <location>
        <begin position="171"/>
        <end position="205"/>
    </location>
</feature>
<evidence type="ECO:0000256" key="5">
    <source>
        <dbReference type="SAM" id="Coils"/>
    </source>
</evidence>
<dbReference type="InterPro" id="IPR001841">
    <property type="entry name" value="Znf_RING"/>
</dbReference>
<reference evidence="7" key="2">
    <citation type="submission" date="2019-07" db="EMBL/GenBank/DDBJ databases">
        <authorList>
            <person name="Seetharam A."/>
            <person name="Woodhouse M."/>
            <person name="Cannon E."/>
        </authorList>
    </citation>
    <scope>NUCLEOTIDE SEQUENCE [LARGE SCALE GENOMIC DNA]</scope>
    <source>
        <strain evidence="7">cv. B73</strain>
    </source>
</reference>
<reference evidence="8" key="1">
    <citation type="submission" date="2015-12" db="EMBL/GenBank/DDBJ databases">
        <title>Update maize B73 reference genome by single molecule sequencing technologies.</title>
        <authorList>
            <consortium name="Maize Genome Sequencing Project"/>
            <person name="Ware D."/>
        </authorList>
    </citation>
    <scope>NUCLEOTIDE SEQUENCE [LARGE SCALE GENOMIC DNA]</scope>
    <source>
        <strain evidence="8">cv. B73</strain>
    </source>
</reference>
<evidence type="ECO:0000256" key="2">
    <source>
        <dbReference type="ARBA" id="ARBA00022771"/>
    </source>
</evidence>
<dbReference type="Pfam" id="PF13920">
    <property type="entry name" value="zf-C3HC4_3"/>
    <property type="match status" value="1"/>
</dbReference>
<evidence type="ECO:0000313" key="7">
    <source>
        <dbReference type="EnsemblPlants" id="Zm00001eb304700_P001"/>
    </source>
</evidence>
<dbReference type="KEGG" id="zma:103632183"/>
<evidence type="ECO:0000259" key="6">
    <source>
        <dbReference type="PROSITE" id="PS50089"/>
    </source>
</evidence>
<evidence type="ECO:0000256" key="1">
    <source>
        <dbReference type="ARBA" id="ARBA00022723"/>
    </source>
</evidence>
<keyword evidence="5" id="KW-0175">Coiled coil</keyword>
<dbReference type="InParanoid" id="A0A804Q8A4"/>
<name>A0A804Q8A4_MAIZE</name>
<dbReference type="PROSITE" id="PS50089">
    <property type="entry name" value="ZF_RING_2"/>
    <property type="match status" value="1"/>
</dbReference>
<evidence type="ECO:0000256" key="3">
    <source>
        <dbReference type="ARBA" id="ARBA00022833"/>
    </source>
</evidence>
<proteinExistence type="predicted"/>
<keyword evidence="1" id="KW-0479">Metal-binding</keyword>
<accession>A0A804Q8A4</accession>
<dbReference type="AlphaFoldDB" id="A0A804Q8A4"/>
<feature type="coiled-coil region" evidence="5">
    <location>
        <begin position="72"/>
        <end position="99"/>
    </location>
</feature>
<dbReference type="InterPro" id="IPR013083">
    <property type="entry name" value="Znf_RING/FYVE/PHD"/>
</dbReference>
<sequence>MDQCLGSSHMDGDQQTPPRLPLLTALFDQHRQQVDRTLQEHNEQVRLQLQQQISAQNETLLNLAESMARDALAEKNGEVSRLRMELKSTQELLRTALQERDEVQYLAKGFYEMNRWLIMSRLPPVLQATTSVVHALDDGSSSTGSCSQAPNVEGASVGRSTTRVVVTRLLCKVCCARDACMLILPCQHLCACESCGISLTVCPLCYLAKDNVMEVEARFG</sequence>
<dbReference type="Proteomes" id="UP000007305">
    <property type="component" value="Chromosome 7"/>
</dbReference>
<evidence type="ECO:0000313" key="8">
    <source>
        <dbReference type="Proteomes" id="UP000007305"/>
    </source>
</evidence>
<dbReference type="RefSeq" id="XP_008652231.1">
    <property type="nucleotide sequence ID" value="XM_008654009.4"/>
</dbReference>
<keyword evidence="8" id="KW-1185">Reference proteome</keyword>
<dbReference type="GeneID" id="103632183"/>
<dbReference type="PANTHER" id="PTHR42647:SF31">
    <property type="entry name" value="RING-TYPE DOMAIN-CONTAINING PROTEIN"/>
    <property type="match status" value="1"/>
</dbReference>
<dbReference type="Gramene" id="Zm00001eb304700_T001">
    <property type="protein sequence ID" value="Zm00001eb304700_P001"/>
    <property type="gene ID" value="Zm00001eb304700"/>
</dbReference>
<gene>
    <name evidence="7" type="primary">LOC103632183</name>
</gene>
<dbReference type="OrthoDB" id="1711136at2759"/>
<dbReference type="GO" id="GO:0004842">
    <property type="term" value="F:ubiquitin-protein transferase activity"/>
    <property type="evidence" value="ECO:0000318"/>
    <property type="project" value="GO_Central"/>
</dbReference>
<dbReference type="Gene3D" id="3.30.40.10">
    <property type="entry name" value="Zinc/RING finger domain, C3HC4 (zinc finger)"/>
    <property type="match status" value="1"/>
</dbReference>
<dbReference type="PIRSF" id="PIRSF036836">
    <property type="entry name" value="RNase_bind_SBP1"/>
    <property type="match status" value="1"/>
</dbReference>
<protein>
    <recommendedName>
        <fullName evidence="6">RING-type domain-containing protein</fullName>
    </recommendedName>
</protein>
<dbReference type="EnsemblPlants" id="Zm00001eb304700_T001">
    <property type="protein sequence ID" value="Zm00001eb304700_P001"/>
    <property type="gene ID" value="Zm00001eb304700"/>
</dbReference>
<keyword evidence="2 4" id="KW-0863">Zinc-finger</keyword>
<evidence type="ECO:0000256" key="4">
    <source>
        <dbReference type="PROSITE-ProRule" id="PRU00175"/>
    </source>
</evidence>
<organism evidence="7 8">
    <name type="scientific">Zea mays</name>
    <name type="common">Maize</name>
    <dbReference type="NCBI Taxonomy" id="4577"/>
    <lineage>
        <taxon>Eukaryota</taxon>
        <taxon>Viridiplantae</taxon>
        <taxon>Streptophyta</taxon>
        <taxon>Embryophyta</taxon>
        <taxon>Tracheophyta</taxon>
        <taxon>Spermatophyta</taxon>
        <taxon>Magnoliopsida</taxon>
        <taxon>Liliopsida</taxon>
        <taxon>Poales</taxon>
        <taxon>Poaceae</taxon>
        <taxon>PACMAD clade</taxon>
        <taxon>Panicoideae</taxon>
        <taxon>Andropogonodae</taxon>
        <taxon>Andropogoneae</taxon>
        <taxon>Tripsacinae</taxon>
        <taxon>Zea</taxon>
    </lineage>
</organism>
<dbReference type="GO" id="GO:0008270">
    <property type="term" value="F:zinc ion binding"/>
    <property type="evidence" value="ECO:0007669"/>
    <property type="project" value="UniProtKB-KW"/>
</dbReference>
<keyword evidence="3" id="KW-0862">Zinc</keyword>
<reference evidence="7" key="3">
    <citation type="submission" date="2021-05" db="UniProtKB">
        <authorList>
            <consortium name="EnsemblPlants"/>
        </authorList>
    </citation>
    <scope>IDENTIFICATION</scope>
    <source>
        <strain evidence="7">cv. B73</strain>
    </source>
</reference>
<dbReference type="PANTHER" id="PTHR42647">
    <property type="entry name" value="SBP (S-RIBONUCLEASE BINDING PROTEIN) FAMILY PROTEIN"/>
    <property type="match status" value="1"/>
</dbReference>